<name>A0A0S7B5Z3_9CHLR</name>
<dbReference type="RefSeq" id="WP_075071999.1">
    <property type="nucleotide sequence ID" value="NZ_DF967972.1"/>
</dbReference>
<dbReference type="EMBL" id="DF967972">
    <property type="protein sequence ID" value="GAP12588.1"/>
    <property type="molecule type" value="Genomic_DNA"/>
</dbReference>
<evidence type="ECO:0000313" key="1">
    <source>
        <dbReference type="EMBL" id="GAP12588.1"/>
    </source>
</evidence>
<protein>
    <recommendedName>
        <fullName evidence="3">Metanogen output domain-containing protein</fullName>
    </recommendedName>
</protein>
<sequence>MATEEKKKENLLEMLSYTVFGLAQGMWELFGDSSFATSTTIGDMMVARAEKAAGLEVQGETPDEILTEIVRLSVDELGLMEDGKAVFTGDHITIECDHCKGCTMCNGLQSHGVQPFYCSMFCMASSALREGTGHKNRFLSRKYDEGTKTCTIEIQTMQ</sequence>
<gene>
    <name evidence="1" type="ORF">LARV_00324</name>
</gene>
<evidence type="ECO:0008006" key="3">
    <source>
        <dbReference type="Google" id="ProtNLM"/>
    </source>
</evidence>
<reference evidence="1" key="1">
    <citation type="submission" date="2015-07" db="EMBL/GenBank/DDBJ databases">
        <title>Draft Genome Sequences of Anaerolinea thermolimosa IMO-1, Bellilinea caldifistulae GOMI-1, Leptolinea tardivitalis YMTK-2, Levilinea saccharolytica KIBI-1,Longilinea arvoryzae KOME-1, Previously Described as Members of the Anaerolineaceae (Chloroflexi).</title>
        <authorList>
            <person name="Sekiguchi Y."/>
            <person name="Ohashi A."/>
            <person name="Matsuura N."/>
            <person name="Tourlousse M.D."/>
        </authorList>
    </citation>
    <scope>NUCLEOTIDE SEQUENCE [LARGE SCALE GENOMIC DNA]</scope>
    <source>
        <strain evidence="1">KOME-1</strain>
    </source>
</reference>
<accession>A0A0S7B5Z3</accession>
<keyword evidence="2" id="KW-1185">Reference proteome</keyword>
<proteinExistence type="predicted"/>
<dbReference type="STRING" id="360412.LARV_00324"/>
<evidence type="ECO:0000313" key="2">
    <source>
        <dbReference type="Proteomes" id="UP000055060"/>
    </source>
</evidence>
<dbReference type="Proteomes" id="UP000055060">
    <property type="component" value="Unassembled WGS sequence"/>
</dbReference>
<dbReference type="AlphaFoldDB" id="A0A0S7B5Z3"/>
<organism evidence="1">
    <name type="scientific">Longilinea arvoryzae</name>
    <dbReference type="NCBI Taxonomy" id="360412"/>
    <lineage>
        <taxon>Bacteria</taxon>
        <taxon>Bacillati</taxon>
        <taxon>Chloroflexota</taxon>
        <taxon>Anaerolineae</taxon>
        <taxon>Anaerolineales</taxon>
        <taxon>Anaerolineaceae</taxon>
        <taxon>Longilinea</taxon>
    </lineage>
</organism>